<evidence type="ECO:0000259" key="6">
    <source>
        <dbReference type="PROSITE" id="PS50883"/>
    </source>
</evidence>
<dbReference type="SMART" id="SM00091">
    <property type="entry name" value="PAS"/>
    <property type="match status" value="1"/>
</dbReference>
<dbReference type="Pfam" id="PF00990">
    <property type="entry name" value="GGDEF"/>
    <property type="match status" value="1"/>
</dbReference>
<organism evidence="8 9">
    <name type="scientific">Chitinimonas arctica</name>
    <dbReference type="NCBI Taxonomy" id="2594795"/>
    <lineage>
        <taxon>Bacteria</taxon>
        <taxon>Pseudomonadati</taxon>
        <taxon>Pseudomonadota</taxon>
        <taxon>Betaproteobacteria</taxon>
        <taxon>Neisseriales</taxon>
        <taxon>Chitinibacteraceae</taxon>
        <taxon>Chitinimonas</taxon>
    </lineage>
</organism>
<dbReference type="SUPFAM" id="SSF52172">
    <property type="entry name" value="CheY-like"/>
    <property type="match status" value="1"/>
</dbReference>
<evidence type="ECO:0000259" key="5">
    <source>
        <dbReference type="PROSITE" id="PS50113"/>
    </source>
</evidence>
<gene>
    <name evidence="8" type="ORF">FNU76_14040</name>
</gene>
<dbReference type="SMART" id="SM00448">
    <property type="entry name" value="REC"/>
    <property type="match status" value="1"/>
</dbReference>
<dbReference type="InterPro" id="IPR029787">
    <property type="entry name" value="Nucleotide_cyclase"/>
</dbReference>
<dbReference type="KEGG" id="cari:FNU76_14040"/>
<dbReference type="InterPro" id="IPR000700">
    <property type="entry name" value="PAS-assoc_C"/>
</dbReference>
<dbReference type="PANTHER" id="PTHR44757">
    <property type="entry name" value="DIGUANYLATE CYCLASE DGCP"/>
    <property type="match status" value="1"/>
</dbReference>
<evidence type="ECO:0000313" key="8">
    <source>
        <dbReference type="EMBL" id="QDQ27387.1"/>
    </source>
</evidence>
<dbReference type="Pfam" id="PF00563">
    <property type="entry name" value="EAL"/>
    <property type="match status" value="1"/>
</dbReference>
<dbReference type="InterPro" id="IPR001610">
    <property type="entry name" value="PAC"/>
</dbReference>
<dbReference type="SMART" id="SM00086">
    <property type="entry name" value="PAC"/>
    <property type="match status" value="1"/>
</dbReference>
<dbReference type="FunFam" id="3.30.70.270:FF:000001">
    <property type="entry name" value="Diguanylate cyclase domain protein"/>
    <property type="match status" value="1"/>
</dbReference>
<dbReference type="InterPro" id="IPR011006">
    <property type="entry name" value="CheY-like_superfamily"/>
</dbReference>
<dbReference type="CDD" id="cd01948">
    <property type="entry name" value="EAL"/>
    <property type="match status" value="1"/>
</dbReference>
<evidence type="ECO:0000256" key="1">
    <source>
        <dbReference type="ARBA" id="ARBA00051114"/>
    </source>
</evidence>
<dbReference type="InterPro" id="IPR035965">
    <property type="entry name" value="PAS-like_dom_sf"/>
</dbReference>
<dbReference type="SUPFAM" id="SSF55073">
    <property type="entry name" value="Nucleotide cyclase"/>
    <property type="match status" value="1"/>
</dbReference>
<dbReference type="Gene3D" id="3.20.20.450">
    <property type="entry name" value="EAL domain"/>
    <property type="match status" value="1"/>
</dbReference>
<reference evidence="9" key="1">
    <citation type="submission" date="2019-07" db="EMBL/GenBank/DDBJ databases">
        <title>Chitinimonas sp. nov., isolated from Ny-Alesund, arctica soil.</title>
        <authorList>
            <person name="Xu Q."/>
            <person name="Peng F."/>
        </authorList>
    </citation>
    <scope>NUCLEOTIDE SEQUENCE [LARGE SCALE GENOMIC DNA]</scope>
    <source>
        <strain evidence="9">R3-44</strain>
    </source>
</reference>
<evidence type="ECO:0000259" key="7">
    <source>
        <dbReference type="PROSITE" id="PS50887"/>
    </source>
</evidence>
<dbReference type="PROSITE" id="PS50110">
    <property type="entry name" value="RESPONSE_REGULATORY"/>
    <property type="match status" value="1"/>
</dbReference>
<dbReference type="InterPro" id="IPR001633">
    <property type="entry name" value="EAL_dom"/>
</dbReference>
<dbReference type="Pfam" id="PF13426">
    <property type="entry name" value="PAS_9"/>
    <property type="match status" value="1"/>
</dbReference>
<feature type="domain" description="GGDEF" evidence="7">
    <location>
        <begin position="207"/>
        <end position="340"/>
    </location>
</feature>
<evidence type="ECO:0000313" key="9">
    <source>
        <dbReference type="Proteomes" id="UP000317550"/>
    </source>
</evidence>
<proteinExistence type="predicted"/>
<protein>
    <submittedName>
        <fullName evidence="8">EAL domain-containing protein</fullName>
    </submittedName>
</protein>
<accession>A0A516SGU5</accession>
<feature type="domain" description="EAL" evidence="6">
    <location>
        <begin position="349"/>
        <end position="603"/>
    </location>
</feature>
<dbReference type="FunFam" id="3.20.20.450:FF:000001">
    <property type="entry name" value="Cyclic di-GMP phosphodiesterase yahA"/>
    <property type="match status" value="1"/>
</dbReference>
<dbReference type="SMART" id="SM00052">
    <property type="entry name" value="EAL"/>
    <property type="match status" value="1"/>
</dbReference>
<dbReference type="Pfam" id="PF00072">
    <property type="entry name" value="Response_reg"/>
    <property type="match status" value="1"/>
</dbReference>
<dbReference type="Gene3D" id="3.40.50.2300">
    <property type="match status" value="1"/>
</dbReference>
<dbReference type="PROSITE" id="PS50112">
    <property type="entry name" value="PAS"/>
    <property type="match status" value="1"/>
</dbReference>
<dbReference type="Gene3D" id="3.30.70.270">
    <property type="match status" value="1"/>
</dbReference>
<dbReference type="InterPro" id="IPR052155">
    <property type="entry name" value="Biofilm_reg_signaling"/>
</dbReference>
<dbReference type="OrthoDB" id="23692at2"/>
<sequence>MNAQQTCELLSRRLARSEAARKAAESLLEQKSLELYQANQGLQTLNNYLEDSEARSRKVVELMPEAILVYTEGRIVYLNEAALRLLGARAEQLLGTPVIERAGEAYRQQVGEQIQAAIKHKITTPPMDLRLVRMDGSQVDVEVTGTAIQFDNAESVLLVARDISERRMHEEALEYQASHDLLTGLPNRSLLHDRLTQAISRAERYEVRLGVMFIDLDKFKHINDLLGHAAGDQLLCAVAARLQDCVRQCDTVARLGGDEFVLLIDRISDESTVSKLAHRVVESLCQPMQLAGQPHNVTCSVGISIYPQDGQTPGDLLKRADIAMYRAKEAGRNNYKFFTAQMQARLDESLGLERQLKRALEREEFVLYYQPQVSLRSGQIIGLEALIRWQSPELGLVPPSRFIPVAEEGQLILAIGEWVLHSACSQLKSWQEQGLSIAPVAVNVAASQFTHQRIDQLAVQVLQSFELQAKYLELELTESLSMDDPESSINWMRKLKEIGVSLAIDDFGTGYSNLSYLKRFPVDKLKIDRSFIQGVTRDPQDYSITTTIIRMAHSLGLRTIAEGVETIGQLHLLTAEGCDEIQGYYFSQPLPANEIAEMLRQRPQLELAESDQAPYHRTLLLIDDEPQVLASMERLLRGEGITVLTADNAAQAYEILARQEVGVVICDQHMPGEDGISFFGGIKHIYPRTMRILITGENSAPTLSNAINRGEVYRFIAKPWDDLQVLNTVREALHRYEH</sequence>
<dbReference type="NCBIfam" id="TIGR00229">
    <property type="entry name" value="sensory_box"/>
    <property type="match status" value="1"/>
</dbReference>
<dbReference type="PROSITE" id="PS50887">
    <property type="entry name" value="GGDEF"/>
    <property type="match status" value="1"/>
</dbReference>
<dbReference type="InterPro" id="IPR001789">
    <property type="entry name" value="Sig_transdc_resp-reg_receiver"/>
</dbReference>
<dbReference type="InterPro" id="IPR035919">
    <property type="entry name" value="EAL_sf"/>
</dbReference>
<dbReference type="PROSITE" id="PS50883">
    <property type="entry name" value="EAL"/>
    <property type="match status" value="1"/>
</dbReference>
<dbReference type="InterPro" id="IPR000160">
    <property type="entry name" value="GGDEF_dom"/>
</dbReference>
<name>A0A516SGU5_9NEIS</name>
<dbReference type="SUPFAM" id="SSF55785">
    <property type="entry name" value="PYP-like sensor domain (PAS domain)"/>
    <property type="match status" value="1"/>
</dbReference>
<dbReference type="CDD" id="cd17569">
    <property type="entry name" value="REC_HupR-like"/>
    <property type="match status" value="1"/>
</dbReference>
<feature type="domain" description="Response regulatory" evidence="3">
    <location>
        <begin position="618"/>
        <end position="733"/>
    </location>
</feature>
<feature type="domain" description="PAC" evidence="5">
    <location>
        <begin position="125"/>
        <end position="175"/>
    </location>
</feature>
<feature type="modified residue" description="4-aspartylphosphate" evidence="2">
    <location>
        <position position="667"/>
    </location>
</feature>
<dbReference type="GO" id="GO:0000160">
    <property type="term" value="P:phosphorelay signal transduction system"/>
    <property type="evidence" value="ECO:0007669"/>
    <property type="project" value="InterPro"/>
</dbReference>
<dbReference type="NCBIfam" id="TIGR00254">
    <property type="entry name" value="GGDEF"/>
    <property type="match status" value="1"/>
</dbReference>
<dbReference type="AlphaFoldDB" id="A0A516SGU5"/>
<dbReference type="CDD" id="cd01949">
    <property type="entry name" value="GGDEF"/>
    <property type="match status" value="1"/>
</dbReference>
<dbReference type="EMBL" id="CP041730">
    <property type="protein sequence ID" value="QDQ27387.1"/>
    <property type="molecule type" value="Genomic_DNA"/>
</dbReference>
<dbReference type="InterPro" id="IPR000014">
    <property type="entry name" value="PAS"/>
</dbReference>
<evidence type="ECO:0000259" key="4">
    <source>
        <dbReference type="PROSITE" id="PS50112"/>
    </source>
</evidence>
<comment type="catalytic activity">
    <reaction evidence="1">
        <text>3',3'-c-di-GMP + H2O = 5'-phosphoguanylyl(3'-&gt;5')guanosine + H(+)</text>
        <dbReference type="Rhea" id="RHEA:24902"/>
        <dbReference type="ChEBI" id="CHEBI:15377"/>
        <dbReference type="ChEBI" id="CHEBI:15378"/>
        <dbReference type="ChEBI" id="CHEBI:58754"/>
        <dbReference type="ChEBI" id="CHEBI:58805"/>
        <dbReference type="EC" id="3.1.4.52"/>
    </reaction>
    <physiologicalReaction direction="left-to-right" evidence="1">
        <dbReference type="Rhea" id="RHEA:24903"/>
    </physiologicalReaction>
</comment>
<keyword evidence="2" id="KW-0597">Phosphoprotein</keyword>
<keyword evidence="9" id="KW-1185">Reference proteome</keyword>
<dbReference type="RefSeq" id="WP_144278780.1">
    <property type="nucleotide sequence ID" value="NZ_CP041730.1"/>
</dbReference>
<dbReference type="CDD" id="cd00130">
    <property type="entry name" value="PAS"/>
    <property type="match status" value="1"/>
</dbReference>
<dbReference type="InterPro" id="IPR043128">
    <property type="entry name" value="Rev_trsase/Diguanyl_cyclase"/>
</dbReference>
<evidence type="ECO:0000256" key="2">
    <source>
        <dbReference type="PROSITE-ProRule" id="PRU00169"/>
    </source>
</evidence>
<dbReference type="Proteomes" id="UP000317550">
    <property type="component" value="Chromosome"/>
</dbReference>
<dbReference type="SUPFAM" id="SSF141868">
    <property type="entry name" value="EAL domain-like"/>
    <property type="match status" value="1"/>
</dbReference>
<dbReference type="GO" id="GO:0071732">
    <property type="term" value="P:cellular response to nitric oxide"/>
    <property type="evidence" value="ECO:0007669"/>
    <property type="project" value="UniProtKB-ARBA"/>
</dbReference>
<feature type="domain" description="PAS" evidence="4">
    <location>
        <begin position="52"/>
        <end position="121"/>
    </location>
</feature>
<dbReference type="Gene3D" id="3.30.450.20">
    <property type="entry name" value="PAS domain"/>
    <property type="match status" value="1"/>
</dbReference>
<dbReference type="PANTHER" id="PTHR44757:SF2">
    <property type="entry name" value="BIOFILM ARCHITECTURE MAINTENANCE PROTEIN MBAA"/>
    <property type="match status" value="1"/>
</dbReference>
<dbReference type="GO" id="GO:0071111">
    <property type="term" value="F:cyclic-guanylate-specific phosphodiesterase activity"/>
    <property type="evidence" value="ECO:0007669"/>
    <property type="project" value="UniProtKB-EC"/>
</dbReference>
<dbReference type="PROSITE" id="PS50113">
    <property type="entry name" value="PAC"/>
    <property type="match status" value="1"/>
</dbReference>
<evidence type="ECO:0000259" key="3">
    <source>
        <dbReference type="PROSITE" id="PS50110"/>
    </source>
</evidence>
<dbReference type="GO" id="GO:0006355">
    <property type="term" value="P:regulation of DNA-templated transcription"/>
    <property type="evidence" value="ECO:0007669"/>
    <property type="project" value="InterPro"/>
</dbReference>
<dbReference type="SMART" id="SM00267">
    <property type="entry name" value="GGDEF"/>
    <property type="match status" value="1"/>
</dbReference>